<dbReference type="RefSeq" id="WP_395759496.1">
    <property type="nucleotide sequence ID" value="NZ_CP109207.1"/>
</dbReference>
<dbReference type="EMBL" id="CP109207">
    <property type="protein sequence ID" value="WUU56635.1"/>
    <property type="molecule type" value="Genomic_DNA"/>
</dbReference>
<organism evidence="1">
    <name type="scientific">Streptomyces althioticus</name>
    <dbReference type="NCBI Taxonomy" id="83380"/>
    <lineage>
        <taxon>Bacteria</taxon>
        <taxon>Bacillati</taxon>
        <taxon>Actinomycetota</taxon>
        <taxon>Actinomycetes</taxon>
        <taxon>Kitasatosporales</taxon>
        <taxon>Streptomycetaceae</taxon>
        <taxon>Streptomyces</taxon>
        <taxon>Streptomyces althioticus group</taxon>
    </lineage>
</organism>
<name>A0ABZ1YAP6_9ACTN</name>
<reference evidence="1" key="1">
    <citation type="submission" date="2022-10" db="EMBL/GenBank/DDBJ databases">
        <title>The complete genomes of actinobacterial strains from the NBC collection.</title>
        <authorList>
            <person name="Joergensen T.S."/>
            <person name="Alvarez Arevalo M."/>
            <person name="Sterndorff E.B."/>
            <person name="Faurdal D."/>
            <person name="Vuksanovic O."/>
            <person name="Mourched A.-S."/>
            <person name="Charusanti P."/>
            <person name="Shaw S."/>
            <person name="Blin K."/>
            <person name="Weber T."/>
        </authorList>
    </citation>
    <scope>NUCLEOTIDE SEQUENCE [LARGE SCALE GENOMIC DNA]</scope>
    <source>
        <strain evidence="1">NBC 01686</strain>
    </source>
</reference>
<protein>
    <submittedName>
        <fullName evidence="1">Uncharacterized protein</fullName>
    </submittedName>
</protein>
<gene>
    <name evidence="1" type="ORF">OIE82_27220</name>
</gene>
<proteinExistence type="predicted"/>
<sequence length="53" mass="6247">MKRYTFTCVLSYGDEVDDPERYVNMALAYGDKHQDYVLWALGDIRVEDQDPED</sequence>
<evidence type="ECO:0000313" key="1">
    <source>
        <dbReference type="EMBL" id="WUU56635.1"/>
    </source>
</evidence>
<accession>A0ABZ1YAP6</accession>